<sequence>MTDRSIDADKRAAQAEIQDRITGKRNAALCAATLDWIDRSEPVVETEARLARLARQVRRDLA</sequence>
<name>A0A7Z0I1T0_9RHOB</name>
<comment type="caution">
    <text evidence="1">The sequence shown here is derived from an EMBL/GenBank/DDBJ whole genome shotgun (WGS) entry which is preliminary data.</text>
</comment>
<dbReference type="Proteomes" id="UP000529417">
    <property type="component" value="Unassembled WGS sequence"/>
</dbReference>
<evidence type="ECO:0000313" key="2">
    <source>
        <dbReference type="Proteomes" id="UP000529417"/>
    </source>
</evidence>
<dbReference type="RefSeq" id="WP_179907164.1">
    <property type="nucleotide sequence ID" value="NZ_JACBXS010000042.1"/>
</dbReference>
<accession>A0A7Z0I1T0</accession>
<reference evidence="1 2" key="1">
    <citation type="journal article" date="2000" name="Arch. Microbiol.">
        <title>Rhodobaca bogoriensis gen. nov. and sp. nov., an alkaliphilic purple nonsulfur bacterium from African Rift Valley soda lakes.</title>
        <authorList>
            <person name="Milford A.D."/>
            <person name="Achenbach L.A."/>
            <person name="Jung D.O."/>
            <person name="Madigan M.T."/>
        </authorList>
    </citation>
    <scope>NUCLEOTIDE SEQUENCE [LARGE SCALE GENOMIC DNA]</scope>
    <source>
        <strain evidence="1 2">2376</strain>
    </source>
</reference>
<keyword evidence="2" id="KW-1185">Reference proteome</keyword>
<organism evidence="1 2">
    <name type="scientific">Rhabdonatronobacter sediminivivens</name>
    <dbReference type="NCBI Taxonomy" id="2743469"/>
    <lineage>
        <taxon>Bacteria</taxon>
        <taxon>Pseudomonadati</taxon>
        <taxon>Pseudomonadota</taxon>
        <taxon>Alphaproteobacteria</taxon>
        <taxon>Rhodobacterales</taxon>
        <taxon>Paracoccaceae</taxon>
        <taxon>Rhabdonatronobacter</taxon>
    </lineage>
</organism>
<dbReference type="AlphaFoldDB" id="A0A7Z0I1T0"/>
<proteinExistence type="predicted"/>
<evidence type="ECO:0000313" key="1">
    <source>
        <dbReference type="EMBL" id="NYS26370.1"/>
    </source>
</evidence>
<protein>
    <submittedName>
        <fullName evidence="1">Uncharacterized protein</fullName>
    </submittedName>
</protein>
<dbReference type="EMBL" id="JACBXS010000042">
    <property type="protein sequence ID" value="NYS26370.1"/>
    <property type="molecule type" value="Genomic_DNA"/>
</dbReference>
<gene>
    <name evidence="1" type="ORF">HUK65_15395</name>
</gene>